<comment type="function">
    <text evidence="12">In the presence of manganese, represses expression of mntH and mntS. Up-regulates expression of mntP.</text>
</comment>
<dbReference type="InterPro" id="IPR050536">
    <property type="entry name" value="DtxR_MntR_Metal-Reg"/>
</dbReference>
<dbReference type="InterPro" id="IPR036421">
    <property type="entry name" value="Fe_dep_repressor_sf"/>
</dbReference>
<evidence type="ECO:0000313" key="15">
    <source>
        <dbReference type="EMBL" id="RYB01972.1"/>
    </source>
</evidence>
<dbReference type="InterPro" id="IPR022687">
    <property type="entry name" value="HTH_DTXR"/>
</dbReference>
<keyword evidence="11" id="KW-0464">Manganese</keyword>
<gene>
    <name evidence="15" type="primary">mntR</name>
    <name evidence="15" type="ORF">D3272_23405</name>
</gene>
<evidence type="ECO:0000313" key="16">
    <source>
        <dbReference type="Proteomes" id="UP000289411"/>
    </source>
</evidence>
<reference evidence="15 16" key="1">
    <citation type="submission" date="2018-09" db="EMBL/GenBank/DDBJ databases">
        <authorList>
            <person name="Grouzdev D.S."/>
            <person name="Krutkina M.S."/>
        </authorList>
    </citation>
    <scope>NUCLEOTIDE SEQUENCE [LARGE SCALE GENOMIC DNA]</scope>
    <source>
        <strain evidence="15 16">RmlP001</strain>
    </source>
</reference>
<evidence type="ECO:0000256" key="4">
    <source>
        <dbReference type="ARBA" id="ARBA00022386"/>
    </source>
</evidence>
<feature type="domain" description="HTH dtxR-type" evidence="14">
    <location>
        <begin position="30"/>
        <end position="90"/>
    </location>
</feature>
<dbReference type="AlphaFoldDB" id="A0A4Q2R6I1"/>
<comment type="caution">
    <text evidence="15">The sequence shown here is derived from an EMBL/GenBank/DDBJ whole genome shotgun (WGS) entry which is preliminary data.</text>
</comment>
<evidence type="ECO:0000256" key="5">
    <source>
        <dbReference type="ARBA" id="ARBA00022490"/>
    </source>
</evidence>
<keyword evidence="10" id="KW-0804">Transcription</keyword>
<dbReference type="PROSITE" id="PS50944">
    <property type="entry name" value="HTH_DTXR"/>
    <property type="match status" value="1"/>
</dbReference>
<evidence type="ECO:0000256" key="10">
    <source>
        <dbReference type="ARBA" id="ARBA00023163"/>
    </source>
</evidence>
<dbReference type="OrthoDB" id="9791355at2"/>
<evidence type="ECO:0000256" key="8">
    <source>
        <dbReference type="ARBA" id="ARBA00023125"/>
    </source>
</evidence>
<evidence type="ECO:0000256" key="2">
    <source>
        <dbReference type="ARBA" id="ARBA00007871"/>
    </source>
</evidence>
<evidence type="ECO:0000256" key="1">
    <source>
        <dbReference type="ARBA" id="ARBA00004496"/>
    </source>
</evidence>
<evidence type="ECO:0000256" key="12">
    <source>
        <dbReference type="ARBA" id="ARBA00025185"/>
    </source>
</evidence>
<keyword evidence="9" id="KW-0010">Activator</keyword>
<organism evidence="15 16">
    <name type="scientific">Lichenibacterium ramalinae</name>
    <dbReference type="NCBI Taxonomy" id="2316527"/>
    <lineage>
        <taxon>Bacteria</taxon>
        <taxon>Pseudomonadati</taxon>
        <taxon>Pseudomonadota</taxon>
        <taxon>Alphaproteobacteria</taxon>
        <taxon>Hyphomicrobiales</taxon>
        <taxon>Lichenihabitantaceae</taxon>
        <taxon>Lichenibacterium</taxon>
    </lineage>
</organism>
<evidence type="ECO:0000256" key="7">
    <source>
        <dbReference type="ARBA" id="ARBA00023015"/>
    </source>
</evidence>
<dbReference type="GO" id="GO:0003677">
    <property type="term" value="F:DNA binding"/>
    <property type="evidence" value="ECO:0007669"/>
    <property type="project" value="UniProtKB-KW"/>
</dbReference>
<dbReference type="SUPFAM" id="SSF47979">
    <property type="entry name" value="Iron-dependent repressor protein, dimerization domain"/>
    <property type="match status" value="1"/>
</dbReference>
<dbReference type="RefSeq" id="WP_129221637.1">
    <property type="nucleotide sequence ID" value="NZ_QYBC01000025.1"/>
</dbReference>
<proteinExistence type="inferred from homology"/>
<dbReference type="NCBIfam" id="NF008273">
    <property type="entry name" value="PRK11050.1"/>
    <property type="match status" value="1"/>
</dbReference>
<dbReference type="Gene3D" id="1.10.10.10">
    <property type="entry name" value="Winged helix-like DNA-binding domain superfamily/Winged helix DNA-binding domain"/>
    <property type="match status" value="1"/>
</dbReference>
<evidence type="ECO:0000256" key="13">
    <source>
        <dbReference type="ARBA" id="ARBA00032593"/>
    </source>
</evidence>
<dbReference type="InterPro" id="IPR001367">
    <property type="entry name" value="Fe_dep_repressor"/>
</dbReference>
<dbReference type="EMBL" id="QYBC01000025">
    <property type="protein sequence ID" value="RYB01972.1"/>
    <property type="molecule type" value="Genomic_DNA"/>
</dbReference>
<reference evidence="15 16" key="2">
    <citation type="submission" date="2019-02" db="EMBL/GenBank/DDBJ databases">
        <title>'Lichenibacterium ramalinii' gen. nov. sp. nov., 'Lichenibacterium minor' gen. nov. sp. nov.</title>
        <authorList>
            <person name="Pankratov T."/>
        </authorList>
    </citation>
    <scope>NUCLEOTIDE SEQUENCE [LARGE SCALE GENOMIC DNA]</scope>
    <source>
        <strain evidence="15 16">RmlP001</strain>
    </source>
</reference>
<comment type="similarity">
    <text evidence="2">Belongs to the DtxR/MntR family.</text>
</comment>
<dbReference type="Pfam" id="PF02742">
    <property type="entry name" value="Fe_dep_repr_C"/>
    <property type="match status" value="1"/>
</dbReference>
<dbReference type="Proteomes" id="UP000289411">
    <property type="component" value="Unassembled WGS sequence"/>
</dbReference>
<dbReference type="GO" id="GO:0005737">
    <property type="term" value="C:cytoplasm"/>
    <property type="evidence" value="ECO:0007669"/>
    <property type="project" value="UniProtKB-SubCell"/>
</dbReference>
<keyword evidence="5" id="KW-0963">Cytoplasm</keyword>
<dbReference type="SMART" id="SM00529">
    <property type="entry name" value="HTH_DTXR"/>
    <property type="match status" value="1"/>
</dbReference>
<sequence>MADEAVPAADEGDDGAAADRFGKARSARSSAVLEDYTELIADLQAGQGEARTTDIARALGVTHPTANKAIARLKREGLATSKPYRGVFLTAAGQAMAERCRARHRTVVKLLVAVGVPPEAAEIDAEGIEHHVSAATLDAFELFLKSGR</sequence>
<dbReference type="InterPro" id="IPR022689">
    <property type="entry name" value="Iron_dep_repressor"/>
</dbReference>
<keyword evidence="6" id="KW-0678">Repressor</keyword>
<dbReference type="InterPro" id="IPR036388">
    <property type="entry name" value="WH-like_DNA-bd_sf"/>
</dbReference>
<dbReference type="Pfam" id="PF01325">
    <property type="entry name" value="Fe_dep_repress"/>
    <property type="match status" value="1"/>
</dbReference>
<dbReference type="GO" id="GO:0003700">
    <property type="term" value="F:DNA-binding transcription factor activity"/>
    <property type="evidence" value="ECO:0007669"/>
    <property type="project" value="InterPro"/>
</dbReference>
<evidence type="ECO:0000256" key="6">
    <source>
        <dbReference type="ARBA" id="ARBA00022491"/>
    </source>
</evidence>
<name>A0A4Q2R6I1_9HYPH</name>
<evidence type="ECO:0000256" key="11">
    <source>
        <dbReference type="ARBA" id="ARBA00023211"/>
    </source>
</evidence>
<dbReference type="GO" id="GO:0046983">
    <property type="term" value="F:protein dimerization activity"/>
    <property type="evidence" value="ECO:0007669"/>
    <property type="project" value="InterPro"/>
</dbReference>
<accession>A0A4Q2R6I1</accession>
<dbReference type="SUPFAM" id="SSF46785">
    <property type="entry name" value="Winged helix' DNA-binding domain"/>
    <property type="match status" value="1"/>
</dbReference>
<dbReference type="PANTHER" id="PTHR33238">
    <property type="entry name" value="IRON (METAL) DEPENDENT REPRESSOR, DTXR FAMILY"/>
    <property type="match status" value="1"/>
</dbReference>
<evidence type="ECO:0000259" key="14">
    <source>
        <dbReference type="PROSITE" id="PS50944"/>
    </source>
</evidence>
<evidence type="ECO:0000256" key="9">
    <source>
        <dbReference type="ARBA" id="ARBA00023159"/>
    </source>
</evidence>
<dbReference type="GO" id="GO:0046914">
    <property type="term" value="F:transition metal ion binding"/>
    <property type="evidence" value="ECO:0007669"/>
    <property type="project" value="InterPro"/>
</dbReference>
<dbReference type="PANTHER" id="PTHR33238:SF11">
    <property type="entry name" value="TRANSCRIPTIONAL REGULATOR MNTR"/>
    <property type="match status" value="1"/>
</dbReference>
<keyword evidence="16" id="KW-1185">Reference proteome</keyword>
<comment type="subunit">
    <text evidence="3">Homodimer.</text>
</comment>
<keyword evidence="7" id="KW-0805">Transcription regulation</keyword>
<evidence type="ECO:0000256" key="3">
    <source>
        <dbReference type="ARBA" id="ARBA00011738"/>
    </source>
</evidence>
<comment type="subcellular location">
    <subcellularLocation>
        <location evidence="1">Cytoplasm</location>
    </subcellularLocation>
</comment>
<dbReference type="InterPro" id="IPR036390">
    <property type="entry name" value="WH_DNA-bd_sf"/>
</dbReference>
<keyword evidence="8" id="KW-0238">DNA-binding</keyword>
<dbReference type="Gene3D" id="1.10.60.10">
    <property type="entry name" value="Iron dependent repressor, metal binding and dimerisation domain"/>
    <property type="match status" value="1"/>
</dbReference>
<protein>
    <recommendedName>
        <fullName evidence="4">Transcriptional regulator MntR</fullName>
    </recommendedName>
    <alternativeName>
        <fullName evidence="13">Manganese transport regulator</fullName>
    </alternativeName>
</protein>